<evidence type="ECO:0000256" key="2">
    <source>
        <dbReference type="ARBA" id="ARBA00022490"/>
    </source>
</evidence>
<keyword evidence="2" id="KW-0963">Cytoplasm</keyword>
<comment type="subcellular location">
    <subcellularLocation>
        <location evidence="1">Cytoplasm</location>
    </subcellularLocation>
</comment>
<dbReference type="Gene3D" id="3.40.30.10">
    <property type="entry name" value="Glutaredoxin"/>
    <property type="match status" value="1"/>
</dbReference>
<evidence type="ECO:0000256" key="4">
    <source>
        <dbReference type="ARBA" id="ARBA00023787"/>
    </source>
</evidence>
<dbReference type="PANTHER" id="PTHR28630:SF31">
    <property type="entry name" value="PEROXIREDOXIN-LIKE 2A"/>
    <property type="match status" value="1"/>
</dbReference>
<evidence type="ECO:0000256" key="7">
    <source>
        <dbReference type="ARBA" id="ARBA00032129"/>
    </source>
</evidence>
<sequence length="413" mass="46093">MASFSIDEFVGNGVLKGLLPKLLEEGWDDVPTLKIMNSEDMNALNMTQQEKNAVEIRSYLHDRALMQYGDKLESDGRSLPELLGLSIEDLSSQVGMKRGHIARFMDRTAACADQLPKPYDLPPSKATRMDSLQKSYVSVNSKVQSTRKSLVRRATSDKSLEQSVADFKIKDGYIFKGIVAAQPADPRLCGFVQPPPIVDTVAPYSIIENISIQKLSPEYKIGMERLVKNKTPPMKASDLWRDKPAVLLCIRRPGCIMCRAEAHQLYAKKPMFDALGVQLFAVLHEHIETEVRDFWPRYWGGSVLYDRGMEFFKALGGGKLLKDKFLSGFVFNPRAIANYKRAKAMGLEQNLKGEGEIKGGLFIVGSGKSGVAYQFIERNFGDWAPTAEIIEICTKLQNPRQDQGESISTSKGT</sequence>
<proteinExistence type="inferred from homology"/>
<comment type="similarity">
    <text evidence="4">Belongs to the peroxiredoxin-like PRXL2 family. PRXL2A subfamily.</text>
</comment>
<dbReference type="InterPro" id="IPR036249">
    <property type="entry name" value="Thioredoxin-like_sf"/>
</dbReference>
<dbReference type="GO" id="GO:0005737">
    <property type="term" value="C:cytoplasm"/>
    <property type="evidence" value="ECO:0007669"/>
    <property type="project" value="UniProtKB-SubCell"/>
</dbReference>
<dbReference type="EMBL" id="CM017323">
    <property type="protein sequence ID" value="KAE8023085.1"/>
    <property type="molecule type" value="Genomic_DNA"/>
</dbReference>
<dbReference type="Proteomes" id="UP000327013">
    <property type="component" value="Chromosome 3"/>
</dbReference>
<gene>
    <name evidence="8" type="ORF">FH972_008830</name>
</gene>
<name>A0A5N6R2P5_9ROSI</name>
<evidence type="ECO:0000256" key="3">
    <source>
        <dbReference type="ARBA" id="ARBA00023284"/>
    </source>
</evidence>
<dbReference type="PANTHER" id="PTHR28630">
    <property type="match status" value="1"/>
</dbReference>
<keyword evidence="3" id="KW-0676">Redox-active center</keyword>
<accession>A0A5N6R2P5</accession>
<keyword evidence="9" id="KW-1185">Reference proteome</keyword>
<evidence type="ECO:0000256" key="1">
    <source>
        <dbReference type="ARBA" id="ARBA00004496"/>
    </source>
</evidence>
<organism evidence="8 9">
    <name type="scientific">Carpinus fangiana</name>
    <dbReference type="NCBI Taxonomy" id="176857"/>
    <lineage>
        <taxon>Eukaryota</taxon>
        <taxon>Viridiplantae</taxon>
        <taxon>Streptophyta</taxon>
        <taxon>Embryophyta</taxon>
        <taxon>Tracheophyta</taxon>
        <taxon>Spermatophyta</taxon>
        <taxon>Magnoliopsida</taxon>
        <taxon>eudicotyledons</taxon>
        <taxon>Gunneridae</taxon>
        <taxon>Pentapetalae</taxon>
        <taxon>rosids</taxon>
        <taxon>fabids</taxon>
        <taxon>Fagales</taxon>
        <taxon>Betulaceae</taxon>
        <taxon>Carpinus</taxon>
    </lineage>
</organism>
<evidence type="ECO:0000256" key="5">
    <source>
        <dbReference type="ARBA" id="ARBA00023849"/>
    </source>
</evidence>
<reference evidence="8 9" key="1">
    <citation type="submission" date="2019-06" db="EMBL/GenBank/DDBJ databases">
        <title>A chromosomal-level reference genome of Carpinus fangiana (Coryloideae, Betulaceae).</title>
        <authorList>
            <person name="Yang X."/>
            <person name="Wang Z."/>
            <person name="Zhang L."/>
            <person name="Hao G."/>
            <person name="Liu J."/>
            <person name="Yang Y."/>
        </authorList>
    </citation>
    <scope>NUCLEOTIDE SEQUENCE [LARGE SCALE GENOMIC DNA]</scope>
    <source>
        <strain evidence="8">Cfa_2016G</strain>
        <tissue evidence="8">Leaf</tissue>
    </source>
</reference>
<dbReference type="SUPFAM" id="SSF52833">
    <property type="entry name" value="Thioredoxin-like"/>
    <property type="match status" value="1"/>
</dbReference>
<evidence type="ECO:0000313" key="9">
    <source>
        <dbReference type="Proteomes" id="UP000327013"/>
    </source>
</evidence>
<dbReference type="Pfam" id="PF13911">
    <property type="entry name" value="AhpC-TSA_2"/>
    <property type="match status" value="1"/>
</dbReference>
<evidence type="ECO:0000313" key="8">
    <source>
        <dbReference type="EMBL" id="KAE8023085.1"/>
    </source>
</evidence>
<dbReference type="InterPro" id="IPR032801">
    <property type="entry name" value="PXL2A/B/C"/>
</dbReference>
<dbReference type="AlphaFoldDB" id="A0A5N6R2P5"/>
<dbReference type="OrthoDB" id="40334at2759"/>
<protein>
    <recommendedName>
        <fullName evidence="5">Peroxiredoxin-like 2A</fullName>
    </recommendedName>
    <alternativeName>
        <fullName evidence="7">Peroxiredoxin-like 2 activated in M-CSF stimulated monocytes</fullName>
    </alternativeName>
    <alternativeName>
        <fullName evidence="6">Redox-regulatory protein FAM213A</fullName>
    </alternativeName>
</protein>
<evidence type="ECO:0000256" key="6">
    <source>
        <dbReference type="ARBA" id="ARBA00032058"/>
    </source>
</evidence>